<dbReference type="SUPFAM" id="SSF53474">
    <property type="entry name" value="alpha/beta-Hydrolases"/>
    <property type="match status" value="1"/>
</dbReference>
<feature type="domain" description="Acetyl xylan esterase" evidence="2">
    <location>
        <begin position="67"/>
        <end position="329"/>
    </location>
</feature>
<dbReference type="GO" id="GO:0052689">
    <property type="term" value="F:carboxylic ester hydrolase activity"/>
    <property type="evidence" value="ECO:0007669"/>
    <property type="project" value="TreeGrafter"/>
</dbReference>
<evidence type="ECO:0000259" key="2">
    <source>
        <dbReference type="Pfam" id="PF05448"/>
    </source>
</evidence>
<proteinExistence type="predicted"/>
<dbReference type="InterPro" id="IPR029058">
    <property type="entry name" value="AB_hydrolase_fold"/>
</dbReference>
<dbReference type="PANTHER" id="PTHR40111:SF1">
    <property type="entry name" value="CEPHALOSPORIN-C DEACETYLASE"/>
    <property type="match status" value="1"/>
</dbReference>
<organism evidence="3 4">
    <name type="scientific">Agrobacterium tomkonis CFBP 6623</name>
    <dbReference type="NCBI Taxonomy" id="1183432"/>
    <lineage>
        <taxon>Bacteria</taxon>
        <taxon>Pseudomonadati</taxon>
        <taxon>Pseudomonadota</taxon>
        <taxon>Alphaproteobacteria</taxon>
        <taxon>Hyphomicrobiales</taxon>
        <taxon>Rhizobiaceae</taxon>
        <taxon>Rhizobium/Agrobacterium group</taxon>
        <taxon>Agrobacterium</taxon>
        <taxon>Agrobacterium tumefaciens complex</taxon>
    </lineage>
</organism>
<reference evidence="4" key="1">
    <citation type="submission" date="2016-01" db="EMBL/GenBank/DDBJ databases">
        <authorList>
            <person name="Regsiter A."/>
            <person name="william w."/>
        </authorList>
    </citation>
    <scope>NUCLEOTIDE SEQUENCE [LARGE SCALE GENOMIC DNA]</scope>
    <source>
        <strain evidence="4">CFBP 6623</strain>
    </source>
</reference>
<dbReference type="Gene3D" id="3.40.50.1820">
    <property type="entry name" value="alpha/beta hydrolase"/>
    <property type="match status" value="1"/>
</dbReference>
<dbReference type="AlphaFoldDB" id="A0A1S7QE38"/>
<dbReference type="PANTHER" id="PTHR40111">
    <property type="entry name" value="CEPHALOSPORIN-C DEACETYLASE"/>
    <property type="match status" value="1"/>
</dbReference>
<feature type="binding site" evidence="1">
    <location>
        <position position="139"/>
    </location>
    <ligand>
        <name>substrate</name>
    </ligand>
</feature>
<dbReference type="InterPro" id="IPR039069">
    <property type="entry name" value="CE7"/>
</dbReference>
<dbReference type="GO" id="GO:0005976">
    <property type="term" value="P:polysaccharide metabolic process"/>
    <property type="evidence" value="ECO:0007669"/>
    <property type="project" value="TreeGrafter"/>
</dbReference>
<gene>
    <name evidence="3" type="ORF">AGR3A_Cc420277</name>
</gene>
<sequence>MRRGIFGTAAVRAVNALKNRYFDIITLVSAVFSRNKRRMSVPNIHPFDFDPSYGMKREQLLAITPPEAPPGFDDFWQKRYRRALATDPRPVLRKSRLSHPRWHVLDVIYTSTGGFRIGGWMLLPREGLVRRGLVVGHGYGGRSEPDFEVPVEETAVLFPCFRGLSLSACPPISSESALHVLYNIDRKDDYIIGGCVDDLWVAVSTLVTLYPWLEGQVGYSGISFGGGIGALAIPFDERIDRGHLVVPTFGHRPFWLTLPTVGSANSVQSYQKGHPNVLETLRFFDAACAAARIKVPMLVAPALFDPSVAPPCQFAVANALPHSKFNEIFILDAGHFDYPDSASQDAVHKDKVRRFFKVP</sequence>
<dbReference type="Proteomes" id="UP000191988">
    <property type="component" value="Unassembled WGS sequence"/>
</dbReference>
<name>A0A1S7QE38_9HYPH</name>
<evidence type="ECO:0000256" key="1">
    <source>
        <dbReference type="PIRSR" id="PIRSR639069-2"/>
    </source>
</evidence>
<evidence type="ECO:0000313" key="3">
    <source>
        <dbReference type="EMBL" id="CUX35245.1"/>
    </source>
</evidence>
<keyword evidence="4" id="KW-1185">Reference proteome</keyword>
<accession>A0A1S7QE38</accession>
<dbReference type="EMBL" id="FBWK01000037">
    <property type="protein sequence ID" value="CUX35245.1"/>
    <property type="molecule type" value="Genomic_DNA"/>
</dbReference>
<protein>
    <recommendedName>
        <fullName evidence="2">Acetyl xylan esterase domain-containing protein</fullName>
    </recommendedName>
</protein>
<evidence type="ECO:0000313" key="4">
    <source>
        <dbReference type="Proteomes" id="UP000191988"/>
    </source>
</evidence>
<dbReference type="STRING" id="1183432.AGR3A_Cc420277"/>
<dbReference type="InterPro" id="IPR008391">
    <property type="entry name" value="AXE1_dom"/>
</dbReference>
<dbReference type="Pfam" id="PF05448">
    <property type="entry name" value="AXE1"/>
    <property type="match status" value="1"/>
</dbReference>